<protein>
    <submittedName>
        <fullName evidence="3">Histidine kinase</fullName>
    </submittedName>
</protein>
<dbReference type="GO" id="GO:0000155">
    <property type="term" value="F:phosphorelay sensor kinase activity"/>
    <property type="evidence" value="ECO:0007669"/>
    <property type="project" value="InterPro"/>
</dbReference>
<evidence type="ECO:0000259" key="2">
    <source>
        <dbReference type="Pfam" id="PF06580"/>
    </source>
</evidence>
<dbReference type="EMBL" id="CP070608">
    <property type="protein sequence ID" value="QSE95976.1"/>
    <property type="molecule type" value="Genomic_DNA"/>
</dbReference>
<evidence type="ECO:0000313" key="3">
    <source>
        <dbReference type="EMBL" id="QSE95976.1"/>
    </source>
</evidence>
<gene>
    <name evidence="3" type="ORF">JR347_10120</name>
</gene>
<feature type="transmembrane region" description="Helical" evidence="1">
    <location>
        <begin position="88"/>
        <end position="107"/>
    </location>
</feature>
<keyword evidence="1" id="KW-1133">Transmembrane helix</keyword>
<reference evidence="3" key="1">
    <citation type="submission" date="2021-02" db="EMBL/GenBank/DDBJ databases">
        <title>Fulvivirga sp. S481 isolated from sea water.</title>
        <authorList>
            <person name="Bae S.S."/>
            <person name="Baek K."/>
        </authorList>
    </citation>
    <scope>NUCLEOTIDE SEQUENCE</scope>
    <source>
        <strain evidence="3">S481</strain>
    </source>
</reference>
<keyword evidence="1" id="KW-0812">Transmembrane</keyword>
<feature type="domain" description="Signal transduction histidine kinase internal region" evidence="2">
    <location>
        <begin position="174"/>
        <end position="251"/>
    </location>
</feature>
<proteinExistence type="predicted"/>
<dbReference type="KEGG" id="fuv:JR347_10120"/>
<keyword evidence="4" id="KW-1185">Reference proteome</keyword>
<keyword evidence="3" id="KW-0418">Kinase</keyword>
<keyword evidence="1" id="KW-0472">Membrane</keyword>
<dbReference type="PANTHER" id="PTHR34220">
    <property type="entry name" value="SENSOR HISTIDINE KINASE YPDA"/>
    <property type="match status" value="1"/>
</dbReference>
<dbReference type="InterPro" id="IPR050640">
    <property type="entry name" value="Bact_2-comp_sensor_kinase"/>
</dbReference>
<name>A0A974ZZD9_9BACT</name>
<organism evidence="3 4">
    <name type="scientific">Fulvivirga lutea</name>
    <dbReference type="NCBI Taxonomy" id="2810512"/>
    <lineage>
        <taxon>Bacteria</taxon>
        <taxon>Pseudomonadati</taxon>
        <taxon>Bacteroidota</taxon>
        <taxon>Cytophagia</taxon>
        <taxon>Cytophagales</taxon>
        <taxon>Fulvivirgaceae</taxon>
        <taxon>Fulvivirga</taxon>
    </lineage>
</organism>
<dbReference type="RefSeq" id="WP_205720489.1">
    <property type="nucleotide sequence ID" value="NZ_CP070608.1"/>
</dbReference>
<dbReference type="PANTHER" id="PTHR34220:SF7">
    <property type="entry name" value="SENSOR HISTIDINE KINASE YPDA"/>
    <property type="match status" value="1"/>
</dbReference>
<dbReference type="InterPro" id="IPR010559">
    <property type="entry name" value="Sig_transdc_His_kin_internal"/>
</dbReference>
<evidence type="ECO:0000313" key="4">
    <source>
        <dbReference type="Proteomes" id="UP000662783"/>
    </source>
</evidence>
<feature type="transmembrane region" description="Helical" evidence="1">
    <location>
        <begin position="128"/>
        <end position="154"/>
    </location>
</feature>
<feature type="transmembrane region" description="Helical" evidence="1">
    <location>
        <begin position="47"/>
        <end position="68"/>
    </location>
</feature>
<dbReference type="Proteomes" id="UP000662783">
    <property type="component" value="Chromosome"/>
</dbReference>
<evidence type="ECO:0000256" key="1">
    <source>
        <dbReference type="SAM" id="Phobius"/>
    </source>
</evidence>
<sequence>MQLPLNSLVTLVNKLKISLLASTISGTAVFYFLHYSETANIPDLRHTYLWLVYFIVNANLIGVALVYGNKLLDKRISWVSNLSSRLTAGLFLNIAVTYLVVLVVGVLSKQFGLFESELMNAMKVNTDFLSKLSIILLISVVIFTIFNFAFYSYFHYTYSQVESAKAQRNYLELQFDTLKSQLSPHYLFNSLNTISSLVFKDANLAEDFIRRLANTYQYILKNNTKKYVLLKEEVDFVKSYNYLLQVRFQSNLKLEINIPDNIMDSKIPPITLQLLVENAVKHNVITESEPLYIYIGATDNTYLNVINTKTTVPSAIKSFQVGLSNIKKRYEYLTKDKIRIIDDAKYSVALPVVKNHEKIT</sequence>
<dbReference type="Pfam" id="PF06580">
    <property type="entry name" value="His_kinase"/>
    <property type="match status" value="1"/>
</dbReference>
<keyword evidence="3" id="KW-0808">Transferase</keyword>
<dbReference type="AlphaFoldDB" id="A0A974ZZD9"/>
<dbReference type="GO" id="GO:0016020">
    <property type="term" value="C:membrane"/>
    <property type="evidence" value="ECO:0007669"/>
    <property type="project" value="InterPro"/>
</dbReference>
<accession>A0A974ZZD9</accession>
<feature type="transmembrane region" description="Helical" evidence="1">
    <location>
        <begin position="15"/>
        <end position="35"/>
    </location>
</feature>